<comment type="caution">
    <text evidence="3">The sequence shown here is derived from an EMBL/GenBank/DDBJ whole genome shotgun (WGS) entry which is preliminary data.</text>
</comment>
<evidence type="ECO:0000313" key="3">
    <source>
        <dbReference type="EMBL" id="GGO42875.1"/>
    </source>
</evidence>
<dbReference type="Pfam" id="PF13360">
    <property type="entry name" value="PQQ_2"/>
    <property type="match status" value="1"/>
</dbReference>
<dbReference type="InterPro" id="IPR015943">
    <property type="entry name" value="WD40/YVTN_repeat-like_dom_sf"/>
</dbReference>
<feature type="region of interest" description="Disordered" evidence="1">
    <location>
        <begin position="16"/>
        <end position="61"/>
    </location>
</feature>
<feature type="compositionally biased region" description="Basic and acidic residues" evidence="1">
    <location>
        <begin position="20"/>
        <end position="34"/>
    </location>
</feature>
<organism evidence="3 4">
    <name type="scientific">Streptomyces lasiicapitis</name>
    <dbReference type="NCBI Taxonomy" id="1923961"/>
    <lineage>
        <taxon>Bacteria</taxon>
        <taxon>Bacillati</taxon>
        <taxon>Actinomycetota</taxon>
        <taxon>Actinomycetes</taxon>
        <taxon>Kitasatosporales</taxon>
        <taxon>Streptomycetaceae</taxon>
        <taxon>Streptomyces</taxon>
    </lineage>
</organism>
<accession>A0ABQ2LSP0</accession>
<proteinExistence type="predicted"/>
<name>A0ABQ2LSP0_9ACTN</name>
<evidence type="ECO:0000256" key="1">
    <source>
        <dbReference type="SAM" id="MobiDB-lite"/>
    </source>
</evidence>
<gene>
    <name evidence="3" type="ORF">GCM10012286_25370</name>
</gene>
<dbReference type="InterPro" id="IPR002372">
    <property type="entry name" value="PQQ_rpt_dom"/>
</dbReference>
<dbReference type="Proteomes" id="UP000656881">
    <property type="component" value="Unassembled WGS sequence"/>
</dbReference>
<keyword evidence="4" id="KW-1185">Reference proteome</keyword>
<dbReference type="InterPro" id="IPR011047">
    <property type="entry name" value="Quinoprotein_ADH-like_sf"/>
</dbReference>
<feature type="domain" description="Pyrrolo-quinoline quinone repeat" evidence="2">
    <location>
        <begin position="82"/>
        <end position="205"/>
    </location>
</feature>
<dbReference type="Gene3D" id="2.130.10.10">
    <property type="entry name" value="YVTN repeat-like/Quinoprotein amine dehydrogenase"/>
    <property type="match status" value="1"/>
</dbReference>
<dbReference type="PANTHER" id="PTHR34512">
    <property type="entry name" value="CELL SURFACE PROTEIN"/>
    <property type="match status" value="1"/>
</dbReference>
<sequence>MLAIGLIVGGGVWYAATQGDDGKDKDKTAAKPSDDGAGPAYEKPRERVPTNPKAFFKGSAPQPDLPKGEFSTWEVKGSWLTDKVYAKASVDRITGMDPATGKDVWKLPKHGMSCAGSPDLGKGNIAVVVVQEKRTDENEYRMPCTEVMAFDVDNGKKLWTKSVNVGYQKEKTAFNQVTISGDTVAAGGIYGGAAFDLRTGKLLWKPKTGEKCADLGYGGGDQLVAVRACGEIGSERYEVQALEASGKPKWTYKLPAGVKKPSVVSSRPVVFALDAGEISASGATEAFSLDERGRLRAKIALTEGKYMHACGTQSIIQDCRGIVAGNGKLYVPTARREGAKEYTSTNDIVSFSLATGKPTGERLEGGDNHPVFPIRMDGGNLLVYKSSPFTQVVSVNGRTRKQTTLLDAGARPGGVPALRSELLYTNGNLYLSTDLISRPSSKGPKPVMVYGFAAK</sequence>
<evidence type="ECO:0000313" key="4">
    <source>
        <dbReference type="Proteomes" id="UP000656881"/>
    </source>
</evidence>
<dbReference type="SUPFAM" id="SSF50998">
    <property type="entry name" value="Quinoprotein alcohol dehydrogenase-like"/>
    <property type="match status" value="1"/>
</dbReference>
<protein>
    <recommendedName>
        <fullName evidence="2">Pyrrolo-quinoline quinone repeat domain-containing protein</fullName>
    </recommendedName>
</protein>
<reference evidence="4" key="1">
    <citation type="journal article" date="2019" name="Int. J. Syst. Evol. Microbiol.">
        <title>The Global Catalogue of Microorganisms (GCM) 10K type strain sequencing project: providing services to taxonomists for standard genome sequencing and annotation.</title>
        <authorList>
            <consortium name="The Broad Institute Genomics Platform"/>
            <consortium name="The Broad Institute Genome Sequencing Center for Infectious Disease"/>
            <person name="Wu L."/>
            <person name="Ma J."/>
        </authorList>
    </citation>
    <scope>NUCLEOTIDE SEQUENCE [LARGE SCALE GENOMIC DNA]</scope>
    <source>
        <strain evidence="4">CGMCC 4.7349</strain>
    </source>
</reference>
<dbReference type="EMBL" id="BMNG01000005">
    <property type="protein sequence ID" value="GGO42875.1"/>
    <property type="molecule type" value="Genomic_DNA"/>
</dbReference>
<evidence type="ECO:0000259" key="2">
    <source>
        <dbReference type="Pfam" id="PF13360"/>
    </source>
</evidence>
<dbReference type="PANTHER" id="PTHR34512:SF30">
    <property type="entry name" value="OUTER MEMBRANE PROTEIN ASSEMBLY FACTOR BAMB"/>
    <property type="match status" value="1"/>
</dbReference>